<feature type="region of interest" description="Disordered" evidence="1">
    <location>
        <begin position="178"/>
        <end position="219"/>
    </location>
</feature>
<reference evidence="4" key="3">
    <citation type="journal article" date="2014" name="Nature">
        <title>Elephant shark genome provides unique insights into gnathostome evolution.</title>
        <authorList>
            <consortium name="International Elephant Shark Genome Sequencing Consortium"/>
            <person name="Venkatesh B."/>
            <person name="Lee A.P."/>
            <person name="Ravi V."/>
            <person name="Maurya A.K."/>
            <person name="Lian M.M."/>
            <person name="Swann J.B."/>
            <person name="Ohta Y."/>
            <person name="Flajnik M.F."/>
            <person name="Sutoh Y."/>
            <person name="Kasahara M."/>
            <person name="Hoon S."/>
            <person name="Gangu V."/>
            <person name="Roy S.W."/>
            <person name="Irimia M."/>
            <person name="Korzh V."/>
            <person name="Kondrychyn I."/>
            <person name="Lim Z.W."/>
            <person name="Tay B.H."/>
            <person name="Tohari S."/>
            <person name="Kong K.W."/>
            <person name="Ho S."/>
            <person name="Lorente-Galdos B."/>
            <person name="Quilez J."/>
            <person name="Marques-Bonet T."/>
            <person name="Raney B.J."/>
            <person name="Ingham P.W."/>
            <person name="Tay A."/>
            <person name="Hillier L.W."/>
            <person name="Minx P."/>
            <person name="Boehm T."/>
            <person name="Wilson R.K."/>
            <person name="Brenner S."/>
            <person name="Warren W.C."/>
        </authorList>
    </citation>
    <scope>NUCLEOTIDE SEQUENCE [LARGE SCALE GENOMIC DNA]</scope>
</reference>
<organism evidence="3 4">
    <name type="scientific">Callorhinchus milii</name>
    <name type="common">Ghost shark</name>
    <dbReference type="NCBI Taxonomy" id="7868"/>
    <lineage>
        <taxon>Eukaryota</taxon>
        <taxon>Metazoa</taxon>
        <taxon>Chordata</taxon>
        <taxon>Craniata</taxon>
        <taxon>Vertebrata</taxon>
        <taxon>Chondrichthyes</taxon>
        <taxon>Holocephali</taxon>
        <taxon>Chimaeriformes</taxon>
        <taxon>Callorhinchidae</taxon>
        <taxon>Callorhinchus</taxon>
    </lineage>
</organism>
<dbReference type="OMA" id="GHSTDQW"/>
<feature type="compositionally biased region" description="Polar residues" evidence="1">
    <location>
        <begin position="110"/>
        <end position="125"/>
    </location>
</feature>
<dbReference type="AlphaFoldDB" id="A0A4W3HPH2"/>
<feature type="compositionally biased region" description="Basic and acidic residues" evidence="1">
    <location>
        <begin position="83"/>
        <end position="96"/>
    </location>
</feature>
<dbReference type="Gene3D" id="1.10.150.50">
    <property type="entry name" value="Transcription Factor, Ets-1"/>
    <property type="match status" value="1"/>
</dbReference>
<reference evidence="3" key="5">
    <citation type="submission" date="2025-09" db="UniProtKB">
        <authorList>
            <consortium name="Ensembl"/>
        </authorList>
    </citation>
    <scope>IDENTIFICATION</scope>
</reference>
<dbReference type="CDD" id="cd09583">
    <property type="entry name" value="SAM_Atherin-like"/>
    <property type="match status" value="1"/>
</dbReference>
<feature type="region of interest" description="Disordered" evidence="1">
    <location>
        <begin position="83"/>
        <end position="102"/>
    </location>
</feature>
<dbReference type="GO" id="GO:0003682">
    <property type="term" value="F:chromatin binding"/>
    <property type="evidence" value="ECO:0007669"/>
    <property type="project" value="TreeGrafter"/>
</dbReference>
<dbReference type="SMART" id="SM00454">
    <property type="entry name" value="SAM"/>
    <property type="match status" value="1"/>
</dbReference>
<gene>
    <name evidence="3" type="primary">samd13</name>
</gene>
<feature type="region of interest" description="Disordered" evidence="1">
    <location>
        <begin position="1"/>
        <end position="73"/>
    </location>
</feature>
<feature type="compositionally biased region" description="Low complexity" evidence="1">
    <location>
        <begin position="55"/>
        <end position="70"/>
    </location>
</feature>
<dbReference type="STRING" id="7868.ENSCMIP00000018001"/>
<reference evidence="4" key="1">
    <citation type="journal article" date="2006" name="Science">
        <title>Ancient noncoding elements conserved in the human genome.</title>
        <authorList>
            <person name="Venkatesh B."/>
            <person name="Kirkness E.F."/>
            <person name="Loh Y.H."/>
            <person name="Halpern A.L."/>
            <person name="Lee A.P."/>
            <person name="Johnson J."/>
            <person name="Dandona N."/>
            <person name="Viswanathan L.D."/>
            <person name="Tay A."/>
            <person name="Venter J.C."/>
            <person name="Strausberg R.L."/>
            <person name="Brenner S."/>
        </authorList>
    </citation>
    <scope>NUCLEOTIDE SEQUENCE [LARGE SCALE GENOMIC DNA]</scope>
</reference>
<feature type="region of interest" description="Disordered" evidence="1">
    <location>
        <begin position="110"/>
        <end position="144"/>
    </location>
</feature>
<evidence type="ECO:0000313" key="3">
    <source>
        <dbReference type="Ensembl" id="ENSCMIP00000018001.1"/>
    </source>
</evidence>
<sequence>MHCNKKRTNERDWYNRQRSAAQRERSRESGAASGWGDTHVMGYQRSRREKSFEGSASLSNPPSDAASPASKCVKEQLKDIQECPDPGLKKDTHKTESVQCSSSQINCKNKISGSSHPTRSSTFSNCGDHRKSHGINGHTPGASGHSTDQWLYGECIGNHGEEAAKRMLLVRLSSPDQAVRNDKTEEEAVPEQSAAVPEVRGASCLPTPSASPVEMENNENGSLDTKNLVENGKPFDPAEWTILDVFNYFKKAGFEEQAIAFQEQEIDGKSLLLMKRSDVLTGLSIKLGPALKIYEYHVKALQMRHLKNSSS</sequence>
<dbReference type="InParanoid" id="A0A4W3HPH2"/>
<dbReference type="Pfam" id="PF00536">
    <property type="entry name" value="SAM_1"/>
    <property type="match status" value="1"/>
</dbReference>
<dbReference type="SUPFAM" id="SSF47769">
    <property type="entry name" value="SAM/Pointed domain"/>
    <property type="match status" value="1"/>
</dbReference>
<name>A0A4W3HPH2_CALMI</name>
<dbReference type="GO" id="GO:0005634">
    <property type="term" value="C:nucleus"/>
    <property type="evidence" value="ECO:0007669"/>
    <property type="project" value="TreeGrafter"/>
</dbReference>
<dbReference type="PANTHER" id="PTHR12247:SF139">
    <property type="entry name" value="ATHERIN-RELATED"/>
    <property type="match status" value="1"/>
</dbReference>
<dbReference type="InterPro" id="IPR013761">
    <property type="entry name" value="SAM/pointed_sf"/>
</dbReference>
<dbReference type="InterPro" id="IPR001660">
    <property type="entry name" value="SAM"/>
</dbReference>
<evidence type="ECO:0000313" key="4">
    <source>
        <dbReference type="Proteomes" id="UP000314986"/>
    </source>
</evidence>
<dbReference type="InterPro" id="IPR050548">
    <property type="entry name" value="PcG_chromatin_remod_factors"/>
</dbReference>
<evidence type="ECO:0000256" key="1">
    <source>
        <dbReference type="SAM" id="MobiDB-lite"/>
    </source>
</evidence>
<accession>A0A4W3HPH2</accession>
<reference evidence="3" key="4">
    <citation type="submission" date="2025-08" db="UniProtKB">
        <authorList>
            <consortium name="Ensembl"/>
        </authorList>
    </citation>
    <scope>IDENTIFICATION</scope>
</reference>
<keyword evidence="4" id="KW-1185">Reference proteome</keyword>
<feature type="domain" description="SAM" evidence="2">
    <location>
        <begin position="237"/>
        <end position="303"/>
    </location>
</feature>
<evidence type="ECO:0000259" key="2">
    <source>
        <dbReference type="SMART" id="SM00454"/>
    </source>
</evidence>
<feature type="compositionally biased region" description="Basic and acidic residues" evidence="1">
    <location>
        <begin position="7"/>
        <end position="28"/>
    </location>
</feature>
<reference evidence="4" key="2">
    <citation type="journal article" date="2007" name="PLoS Biol.">
        <title>Survey sequencing and comparative analysis of the elephant shark (Callorhinchus milii) genome.</title>
        <authorList>
            <person name="Venkatesh B."/>
            <person name="Kirkness E.F."/>
            <person name="Loh Y.H."/>
            <person name="Halpern A.L."/>
            <person name="Lee A.P."/>
            <person name="Johnson J."/>
            <person name="Dandona N."/>
            <person name="Viswanathan L.D."/>
            <person name="Tay A."/>
            <person name="Venter J.C."/>
            <person name="Strausberg R.L."/>
            <person name="Brenner S."/>
        </authorList>
    </citation>
    <scope>NUCLEOTIDE SEQUENCE [LARGE SCALE GENOMIC DNA]</scope>
</reference>
<dbReference type="GeneTree" id="ENSGT00530000063936"/>
<dbReference type="Ensembl" id="ENSCMIT00000018344.1">
    <property type="protein sequence ID" value="ENSCMIP00000018001.1"/>
    <property type="gene ID" value="ENSCMIG00000008525.1"/>
</dbReference>
<dbReference type="Proteomes" id="UP000314986">
    <property type="component" value="Unassembled WGS sequence"/>
</dbReference>
<dbReference type="PANTHER" id="PTHR12247">
    <property type="entry name" value="POLYCOMB GROUP PROTEIN"/>
    <property type="match status" value="1"/>
</dbReference>
<protein>
    <recommendedName>
        <fullName evidence="2">SAM domain-containing protein</fullName>
    </recommendedName>
</protein>
<proteinExistence type="predicted"/>
<dbReference type="GO" id="GO:0045892">
    <property type="term" value="P:negative regulation of DNA-templated transcription"/>
    <property type="evidence" value="ECO:0007669"/>
    <property type="project" value="TreeGrafter"/>
</dbReference>
<dbReference type="GO" id="GO:0042393">
    <property type="term" value="F:histone binding"/>
    <property type="evidence" value="ECO:0007669"/>
    <property type="project" value="TreeGrafter"/>
</dbReference>